<dbReference type="GO" id="GO:0000428">
    <property type="term" value="C:DNA-directed RNA polymerase complex"/>
    <property type="evidence" value="ECO:0007669"/>
    <property type="project" value="UniProtKB-KW"/>
</dbReference>
<dbReference type="InterPro" id="IPR003593">
    <property type="entry name" value="AAA+_ATPase"/>
</dbReference>
<gene>
    <name evidence="5" type="primary">modC</name>
    <name evidence="5" type="ORF">ACFFHK_02405</name>
</gene>
<dbReference type="InterPro" id="IPR017871">
    <property type="entry name" value="ABC_transporter-like_CS"/>
</dbReference>
<dbReference type="PROSITE" id="PS50893">
    <property type="entry name" value="ABC_TRANSPORTER_2"/>
    <property type="match status" value="1"/>
</dbReference>
<dbReference type="EMBL" id="JBHLWB010000001">
    <property type="protein sequence ID" value="MFC0308558.1"/>
    <property type="molecule type" value="Genomic_DNA"/>
</dbReference>
<evidence type="ECO:0000256" key="2">
    <source>
        <dbReference type="ARBA" id="ARBA00022741"/>
    </source>
</evidence>
<dbReference type="InterPro" id="IPR005116">
    <property type="entry name" value="Transp-assoc_OB_typ1"/>
</dbReference>
<dbReference type="Pfam" id="PF03459">
    <property type="entry name" value="TOBE"/>
    <property type="match status" value="1"/>
</dbReference>
<proteinExistence type="predicted"/>
<dbReference type="InterPro" id="IPR003439">
    <property type="entry name" value="ABC_transporter-like_ATP-bd"/>
</dbReference>
<evidence type="ECO:0000256" key="1">
    <source>
        <dbReference type="ARBA" id="ARBA00022448"/>
    </source>
</evidence>
<keyword evidence="5" id="KW-0804">Transcription</keyword>
<dbReference type="InterPro" id="IPR027417">
    <property type="entry name" value="P-loop_NTPase"/>
</dbReference>
<dbReference type="PANTHER" id="PTHR43514">
    <property type="entry name" value="ABC TRANSPORTER I FAMILY MEMBER 10"/>
    <property type="match status" value="1"/>
</dbReference>
<evidence type="ECO:0000313" key="5">
    <source>
        <dbReference type="EMBL" id="MFC0308558.1"/>
    </source>
</evidence>
<dbReference type="InterPro" id="IPR011868">
    <property type="entry name" value="ModC_ABC_ATP-bd"/>
</dbReference>
<dbReference type="Gene3D" id="3.40.50.300">
    <property type="entry name" value="P-loop containing nucleotide triphosphate hydrolases"/>
    <property type="match status" value="1"/>
</dbReference>
<keyword evidence="2" id="KW-0547">Nucleotide-binding</keyword>
<name>A0ABV6GYZ7_9PAST</name>
<keyword evidence="1" id="KW-0813">Transport</keyword>
<dbReference type="SUPFAM" id="SSF52540">
    <property type="entry name" value="P-loop containing nucleoside triphosphate hydrolases"/>
    <property type="match status" value="1"/>
</dbReference>
<dbReference type="InterPro" id="IPR008995">
    <property type="entry name" value="Mo/tungstate-bd_C_term_dom"/>
</dbReference>
<dbReference type="SUPFAM" id="SSF50331">
    <property type="entry name" value="MOP-like"/>
    <property type="match status" value="1"/>
</dbReference>
<sequence>MLNLYVKKKFSSLTVELDLQIPKQGITMIFGRSGAGKSSLLNMVSGLTTPDQGRVILQDRLLVDTAQQINLPVEKRQIGYVFQEARLFPHYRVKGNLQYGMPKILHSKFLAIVELLGLAPLLDRYPLTLSGGEKQRVAIGRALLSNPQLLLMDEPLSALDMPRKQELMRYLLRLVKEIEIPILYVTHSLDELKILADRVALLEKGKLVEFADLQTIWNSGLLAEWQQNQAKQWIYQGKLVAKVANTSQGIVQIGSQHFQVNLARDYALGEAVKIAINQQDLFLSLQPIPQSSITNQYQGIIVDICEQQKQVAVTVKIDDLLVVTALINPMVYQQLQLTVNQSVYLHLLNLAAIAG</sequence>
<keyword evidence="3 5" id="KW-0067">ATP-binding</keyword>
<keyword evidence="6" id="KW-1185">Reference proteome</keyword>
<reference evidence="5 6" key="1">
    <citation type="submission" date="2024-09" db="EMBL/GenBank/DDBJ databases">
        <authorList>
            <person name="Sun Q."/>
            <person name="Mori K."/>
        </authorList>
    </citation>
    <scope>NUCLEOTIDE SEQUENCE [LARGE SCALE GENOMIC DNA]</scope>
    <source>
        <strain evidence="5 6">CCM 7539</strain>
    </source>
</reference>
<feature type="domain" description="ABC transporter" evidence="4">
    <location>
        <begin position="1"/>
        <end position="229"/>
    </location>
</feature>
<dbReference type="Gene3D" id="2.40.50.100">
    <property type="match status" value="1"/>
</dbReference>
<dbReference type="PANTHER" id="PTHR43514:SF4">
    <property type="entry name" value="ABC TRANSPORTER I FAMILY MEMBER 10"/>
    <property type="match status" value="1"/>
</dbReference>
<dbReference type="GO" id="GO:0005524">
    <property type="term" value="F:ATP binding"/>
    <property type="evidence" value="ECO:0007669"/>
    <property type="project" value="UniProtKB-KW"/>
</dbReference>
<comment type="caution">
    <text evidence="5">The sequence shown here is derived from an EMBL/GenBank/DDBJ whole genome shotgun (WGS) entry which is preliminary data.</text>
</comment>
<evidence type="ECO:0000259" key="4">
    <source>
        <dbReference type="PROSITE" id="PS50893"/>
    </source>
</evidence>
<keyword evidence="5" id="KW-0240">DNA-directed RNA polymerase</keyword>
<organism evidence="5 6">
    <name type="scientific">Gallibacterium trehalosifermentans</name>
    <dbReference type="NCBI Taxonomy" id="516935"/>
    <lineage>
        <taxon>Bacteria</taxon>
        <taxon>Pseudomonadati</taxon>
        <taxon>Pseudomonadota</taxon>
        <taxon>Gammaproteobacteria</taxon>
        <taxon>Pasteurellales</taxon>
        <taxon>Pasteurellaceae</taxon>
        <taxon>Gallibacterium</taxon>
    </lineage>
</organism>
<dbReference type="NCBIfam" id="TIGR02142">
    <property type="entry name" value="modC_ABC"/>
    <property type="match status" value="1"/>
</dbReference>
<dbReference type="InterPro" id="IPR050334">
    <property type="entry name" value="Molybdenum_import_ModC"/>
</dbReference>
<dbReference type="Pfam" id="PF00005">
    <property type="entry name" value="ABC_tran"/>
    <property type="match status" value="1"/>
</dbReference>
<dbReference type="Proteomes" id="UP001589767">
    <property type="component" value="Unassembled WGS sequence"/>
</dbReference>
<dbReference type="RefSeq" id="WP_382368747.1">
    <property type="nucleotide sequence ID" value="NZ_JBHLWB010000001.1"/>
</dbReference>
<evidence type="ECO:0000256" key="3">
    <source>
        <dbReference type="ARBA" id="ARBA00022840"/>
    </source>
</evidence>
<evidence type="ECO:0000313" key="6">
    <source>
        <dbReference type="Proteomes" id="UP001589767"/>
    </source>
</evidence>
<dbReference type="SMART" id="SM00382">
    <property type="entry name" value="AAA"/>
    <property type="match status" value="1"/>
</dbReference>
<accession>A0ABV6GYZ7</accession>
<dbReference type="PROSITE" id="PS00211">
    <property type="entry name" value="ABC_TRANSPORTER_1"/>
    <property type="match status" value="1"/>
</dbReference>
<protein>
    <submittedName>
        <fullName evidence="5">Molybdenum ABC transporter ATP-binding protein</fullName>
    </submittedName>
</protein>